<sequence length="60" mass="7064">MPYRTRNMFSNRMWFAGHSILLFHALSQALLQALSQVLLQTLPQPIVRYNAQWYGDERAL</sequence>
<dbReference type="Proteomes" id="UP000597301">
    <property type="component" value="Unassembled WGS sequence"/>
</dbReference>
<proteinExistence type="predicted"/>
<reference evidence="2" key="1">
    <citation type="journal article" date="2019" name="Int. J. Syst. Evol. Microbiol.">
        <title>The Global Catalogue of Microorganisms (GCM) 10K type strain sequencing project: providing services to taxonomists for standard genome sequencing and annotation.</title>
        <authorList>
            <consortium name="The Broad Institute Genomics Platform"/>
            <consortium name="The Broad Institute Genome Sequencing Center for Infectious Disease"/>
            <person name="Wu L."/>
            <person name="Ma J."/>
        </authorList>
    </citation>
    <scope>NUCLEOTIDE SEQUENCE [LARGE SCALE GENOMIC DNA]</scope>
    <source>
        <strain evidence="2">CGMCC 1.15122</strain>
    </source>
</reference>
<evidence type="ECO:0000313" key="1">
    <source>
        <dbReference type="EMBL" id="GGC83022.1"/>
    </source>
</evidence>
<name>A0ABQ1NQL6_9GAMM</name>
<evidence type="ECO:0000313" key="2">
    <source>
        <dbReference type="Proteomes" id="UP000597301"/>
    </source>
</evidence>
<accession>A0ABQ1NQL6</accession>
<dbReference type="EMBL" id="BMHM01000002">
    <property type="protein sequence ID" value="GGC83022.1"/>
    <property type="molecule type" value="Genomic_DNA"/>
</dbReference>
<keyword evidence="2" id="KW-1185">Reference proteome</keyword>
<protein>
    <submittedName>
        <fullName evidence="1">Uncharacterized protein</fullName>
    </submittedName>
</protein>
<organism evidence="1 2">
    <name type="scientific">Vreelandella lutescens</name>
    <dbReference type="NCBI Taxonomy" id="1602943"/>
    <lineage>
        <taxon>Bacteria</taxon>
        <taxon>Pseudomonadati</taxon>
        <taxon>Pseudomonadota</taxon>
        <taxon>Gammaproteobacteria</taxon>
        <taxon>Oceanospirillales</taxon>
        <taxon>Halomonadaceae</taxon>
        <taxon>Vreelandella</taxon>
    </lineage>
</organism>
<gene>
    <name evidence="1" type="ORF">GCM10011382_11440</name>
</gene>
<comment type="caution">
    <text evidence="1">The sequence shown here is derived from an EMBL/GenBank/DDBJ whole genome shotgun (WGS) entry which is preliminary data.</text>
</comment>